<gene>
    <name evidence="1" type="ORF">Vadar_011695</name>
</gene>
<name>A0ACB7XYJ0_9ERIC</name>
<evidence type="ECO:0000313" key="2">
    <source>
        <dbReference type="Proteomes" id="UP000828048"/>
    </source>
</evidence>
<protein>
    <submittedName>
        <fullName evidence="1">Uncharacterized protein</fullName>
    </submittedName>
</protein>
<organism evidence="1 2">
    <name type="scientific">Vaccinium darrowii</name>
    <dbReference type="NCBI Taxonomy" id="229202"/>
    <lineage>
        <taxon>Eukaryota</taxon>
        <taxon>Viridiplantae</taxon>
        <taxon>Streptophyta</taxon>
        <taxon>Embryophyta</taxon>
        <taxon>Tracheophyta</taxon>
        <taxon>Spermatophyta</taxon>
        <taxon>Magnoliopsida</taxon>
        <taxon>eudicotyledons</taxon>
        <taxon>Gunneridae</taxon>
        <taxon>Pentapetalae</taxon>
        <taxon>asterids</taxon>
        <taxon>Ericales</taxon>
        <taxon>Ericaceae</taxon>
        <taxon>Vaccinioideae</taxon>
        <taxon>Vaccinieae</taxon>
        <taxon>Vaccinium</taxon>
    </lineage>
</organism>
<dbReference type="EMBL" id="CM037155">
    <property type="protein sequence ID" value="KAH7846244.1"/>
    <property type="molecule type" value="Genomic_DNA"/>
</dbReference>
<evidence type="ECO:0000313" key="1">
    <source>
        <dbReference type="EMBL" id="KAH7846244.1"/>
    </source>
</evidence>
<reference evidence="1 2" key="1">
    <citation type="journal article" date="2021" name="Hortic Res">
        <title>High-quality reference genome and annotation aids understanding of berry development for evergreen blueberry (Vaccinium darrowii).</title>
        <authorList>
            <person name="Yu J."/>
            <person name="Hulse-Kemp A.M."/>
            <person name="Babiker E."/>
            <person name="Staton M."/>
        </authorList>
    </citation>
    <scope>NUCLEOTIDE SEQUENCE [LARGE SCALE GENOMIC DNA]</scope>
    <source>
        <strain evidence="2">cv. NJ 8807/NJ 8810</strain>
        <tissue evidence="1">Young leaf</tissue>
    </source>
</reference>
<comment type="caution">
    <text evidence="1">The sequence shown here is derived from an EMBL/GenBank/DDBJ whole genome shotgun (WGS) entry which is preliminary data.</text>
</comment>
<sequence length="162" mass="18701">MCTCLIWTKFSFDWATLRNVDSDKNLESLRSFDDFVEMVEYNETYTVTFDEDLFGPNVGASNSKGRYGTYAKNEQLVFIPHVTGFHWVLFVIDLSYPIVYYLDSLHGSVHQNLKLILSTAIKLGANAKNLKRILAWKEVEVYGFELIVLVSGKVTNDFFNRY</sequence>
<dbReference type="Proteomes" id="UP000828048">
    <property type="component" value="Chromosome 5"/>
</dbReference>
<accession>A0ACB7XYJ0</accession>
<proteinExistence type="predicted"/>
<keyword evidence="2" id="KW-1185">Reference proteome</keyword>